<organism evidence="2 3">
    <name type="scientific">Globodera pallida</name>
    <name type="common">Potato cyst nematode worm</name>
    <name type="synonym">Heterodera pallida</name>
    <dbReference type="NCBI Taxonomy" id="36090"/>
    <lineage>
        <taxon>Eukaryota</taxon>
        <taxon>Metazoa</taxon>
        <taxon>Ecdysozoa</taxon>
        <taxon>Nematoda</taxon>
        <taxon>Chromadorea</taxon>
        <taxon>Rhabditida</taxon>
        <taxon>Tylenchina</taxon>
        <taxon>Tylenchomorpha</taxon>
        <taxon>Tylenchoidea</taxon>
        <taxon>Heteroderidae</taxon>
        <taxon>Heteroderinae</taxon>
        <taxon>Globodera</taxon>
    </lineage>
</organism>
<keyword evidence="1" id="KW-0732">Signal</keyword>
<dbReference type="AlphaFoldDB" id="A0A183BZP5"/>
<feature type="signal peptide" evidence="1">
    <location>
        <begin position="1"/>
        <end position="19"/>
    </location>
</feature>
<proteinExistence type="predicted"/>
<dbReference type="Proteomes" id="UP000050741">
    <property type="component" value="Unassembled WGS sequence"/>
</dbReference>
<evidence type="ECO:0000256" key="1">
    <source>
        <dbReference type="SAM" id="SignalP"/>
    </source>
</evidence>
<reference evidence="3" key="2">
    <citation type="submission" date="2016-06" db="UniProtKB">
        <authorList>
            <consortium name="WormBaseParasite"/>
        </authorList>
    </citation>
    <scope>IDENTIFICATION</scope>
</reference>
<name>A0A183BZP5_GLOPA</name>
<dbReference type="WBParaSite" id="GPLIN_000608600">
    <property type="protein sequence ID" value="GPLIN_000608600"/>
    <property type="gene ID" value="GPLIN_000608600"/>
</dbReference>
<sequence length="83" mass="9248">MKRFLIALFLISTIYTSFARSSISSFRTSDVNINDNEIGRNGSDNINNVTSNSTYALFDDALPPLLSNLDLEIVCSDLKIRQS</sequence>
<keyword evidence="2" id="KW-1185">Reference proteome</keyword>
<evidence type="ECO:0000313" key="2">
    <source>
        <dbReference type="Proteomes" id="UP000050741"/>
    </source>
</evidence>
<feature type="chain" id="PRO_5008146844" evidence="1">
    <location>
        <begin position="20"/>
        <end position="83"/>
    </location>
</feature>
<reference evidence="2" key="1">
    <citation type="submission" date="2014-05" db="EMBL/GenBank/DDBJ databases">
        <title>The genome and life-stage specific transcriptomes of Globodera pallida elucidate key aspects of plant parasitism by a cyst nematode.</title>
        <authorList>
            <person name="Cotton J.A."/>
            <person name="Lilley C.J."/>
            <person name="Jones L.M."/>
            <person name="Kikuchi T."/>
            <person name="Reid A.J."/>
            <person name="Thorpe P."/>
            <person name="Tsai I.J."/>
            <person name="Beasley H."/>
            <person name="Blok V."/>
            <person name="Cock P.J.A."/>
            <person name="Van den Akker S.E."/>
            <person name="Holroyd N."/>
            <person name="Hunt M."/>
            <person name="Mantelin S."/>
            <person name="Naghra H."/>
            <person name="Pain A."/>
            <person name="Palomares-Rius J.E."/>
            <person name="Zarowiecki M."/>
            <person name="Berriman M."/>
            <person name="Jones J.T."/>
            <person name="Urwin P.E."/>
        </authorList>
    </citation>
    <scope>NUCLEOTIDE SEQUENCE [LARGE SCALE GENOMIC DNA]</scope>
    <source>
        <strain evidence="2">Lindley</strain>
    </source>
</reference>
<evidence type="ECO:0000313" key="3">
    <source>
        <dbReference type="WBParaSite" id="GPLIN_000608600"/>
    </source>
</evidence>
<accession>A0A183BZP5</accession>
<protein>
    <submittedName>
        <fullName evidence="3">Secreted protein</fullName>
    </submittedName>
</protein>